<evidence type="ECO:0000313" key="13">
    <source>
        <dbReference type="EMBL" id="MFG6272441.1"/>
    </source>
</evidence>
<keyword evidence="4 10" id="KW-0699">rRNA-binding</keyword>
<evidence type="ECO:0000259" key="11">
    <source>
        <dbReference type="PROSITE" id="PS50936"/>
    </source>
</evidence>
<name>A0A848BTG1_9FIRM</name>
<dbReference type="HAMAP" id="MF_01820">
    <property type="entry name" value="GTPase_RsgA"/>
    <property type="match status" value="1"/>
</dbReference>
<protein>
    <recommendedName>
        <fullName evidence="10">Small ribosomal subunit biogenesis GTPase RsgA</fullName>
        <ecNumber evidence="10">3.6.1.-</ecNumber>
    </recommendedName>
</protein>
<dbReference type="InterPro" id="IPR012340">
    <property type="entry name" value="NA-bd_OB-fold"/>
</dbReference>
<evidence type="ECO:0000313" key="15">
    <source>
        <dbReference type="Proteomes" id="UP000591071"/>
    </source>
</evidence>
<evidence type="ECO:0000256" key="10">
    <source>
        <dbReference type="HAMAP-Rule" id="MF_01820"/>
    </source>
</evidence>
<dbReference type="Gene3D" id="2.40.50.140">
    <property type="entry name" value="Nucleic acid-binding proteins"/>
    <property type="match status" value="1"/>
</dbReference>
<dbReference type="Proteomes" id="UP000591071">
    <property type="component" value="Unassembled WGS sequence"/>
</dbReference>
<keyword evidence="5 10" id="KW-0547">Nucleotide-binding</keyword>
<dbReference type="InterPro" id="IPR031944">
    <property type="entry name" value="RsgA_N"/>
</dbReference>
<feature type="binding site" evidence="10">
    <location>
        <position position="246"/>
    </location>
    <ligand>
        <name>Zn(2+)</name>
        <dbReference type="ChEBI" id="CHEBI:29105"/>
    </ligand>
</feature>
<feature type="binding site" evidence="10">
    <location>
        <position position="241"/>
    </location>
    <ligand>
        <name>Zn(2+)</name>
        <dbReference type="ChEBI" id="CHEBI:29105"/>
    </ligand>
</feature>
<evidence type="ECO:0000256" key="3">
    <source>
        <dbReference type="ARBA" id="ARBA00022723"/>
    </source>
</evidence>
<dbReference type="InterPro" id="IPR030378">
    <property type="entry name" value="G_CP_dom"/>
</dbReference>
<dbReference type="PROSITE" id="PS51721">
    <property type="entry name" value="G_CP"/>
    <property type="match status" value="1"/>
</dbReference>
<feature type="domain" description="CP-type G" evidence="12">
    <location>
        <begin position="61"/>
        <end position="217"/>
    </location>
</feature>
<evidence type="ECO:0000256" key="5">
    <source>
        <dbReference type="ARBA" id="ARBA00022741"/>
    </source>
</evidence>
<dbReference type="InterPro" id="IPR010914">
    <property type="entry name" value="RsgA_GTPase_dom"/>
</dbReference>
<keyword evidence="2 10" id="KW-0690">Ribosome biogenesis</keyword>
<dbReference type="NCBIfam" id="TIGR00157">
    <property type="entry name" value="ribosome small subunit-dependent GTPase A"/>
    <property type="match status" value="1"/>
</dbReference>
<feature type="binding site" evidence="10">
    <location>
        <begin position="160"/>
        <end position="168"/>
    </location>
    <ligand>
        <name>GTP</name>
        <dbReference type="ChEBI" id="CHEBI:37565"/>
    </ligand>
</feature>
<dbReference type="CDD" id="cd01854">
    <property type="entry name" value="YjeQ_EngC"/>
    <property type="match status" value="1"/>
</dbReference>
<reference evidence="13 16" key="2">
    <citation type="submission" date="2024-10" db="EMBL/GenBank/DDBJ databases">
        <authorList>
            <person name="Sang B.-I."/>
            <person name="Prabhaharan D."/>
        </authorList>
    </citation>
    <scope>NUCLEOTIDE SEQUENCE [LARGE SCALE GENOMIC DNA]</scope>
    <source>
        <strain evidence="13 16">MH</strain>
    </source>
</reference>
<dbReference type="Pfam" id="PF03193">
    <property type="entry name" value="RsgA_GTPase"/>
    <property type="match status" value="1"/>
</dbReference>
<dbReference type="Gene3D" id="3.40.50.300">
    <property type="entry name" value="P-loop containing nucleotide triphosphate hydrolases"/>
    <property type="match status" value="1"/>
</dbReference>
<dbReference type="GO" id="GO:0042274">
    <property type="term" value="P:ribosomal small subunit biogenesis"/>
    <property type="evidence" value="ECO:0007669"/>
    <property type="project" value="UniProtKB-UniRule"/>
</dbReference>
<sequence length="288" mass="32879">MTTGRVIKNYNGFYYVDTGDQELVECRRRGKLKAKILVGDRLSLTMVDDHKGVIEAVLPRSNALRRPAVANIDQMFIIMAAQSPDPNQFLVDKMLMTCEYAGIHPKLCFNKCDLDREKAEQYQSFYQDCGYDVYLVSARTGEGIDALLRLLPQKITAFGGPSGVGKSSLLSRILGRDLSVGQVSEKIKRGRHTTRHSEILCMDDHTYVVDTPGFSSLEFENLEPRELIQLFPDMMPYTGTCRFNSCLHYHEPDCCVKHAVAEGKIRKERYETYCKILESILERKRFAW</sequence>
<dbReference type="GO" id="GO:0019843">
    <property type="term" value="F:rRNA binding"/>
    <property type="evidence" value="ECO:0007669"/>
    <property type="project" value="UniProtKB-KW"/>
</dbReference>
<dbReference type="PROSITE" id="PS50936">
    <property type="entry name" value="ENGC_GTPASE"/>
    <property type="match status" value="1"/>
</dbReference>
<dbReference type="GO" id="GO:0046872">
    <property type="term" value="F:metal ion binding"/>
    <property type="evidence" value="ECO:0007669"/>
    <property type="project" value="UniProtKB-KW"/>
</dbReference>
<dbReference type="AlphaFoldDB" id="A0A848BTG1"/>
<comment type="cofactor">
    <cofactor evidence="10">
        <name>Zn(2+)</name>
        <dbReference type="ChEBI" id="CHEBI:29105"/>
    </cofactor>
    <text evidence="10">Binds 1 zinc ion per subunit.</text>
</comment>
<organism evidence="14 15">
    <name type="scientific">Megasphaera hexanoica</name>
    <dbReference type="NCBI Taxonomy" id="1675036"/>
    <lineage>
        <taxon>Bacteria</taxon>
        <taxon>Bacillati</taxon>
        <taxon>Bacillota</taxon>
        <taxon>Negativicutes</taxon>
        <taxon>Veillonellales</taxon>
        <taxon>Veillonellaceae</taxon>
        <taxon>Megasphaera</taxon>
    </lineage>
</organism>
<evidence type="ECO:0000313" key="16">
    <source>
        <dbReference type="Proteomes" id="UP001605989"/>
    </source>
</evidence>
<evidence type="ECO:0000313" key="14">
    <source>
        <dbReference type="EMBL" id="NME27474.1"/>
    </source>
</evidence>
<dbReference type="RefSeq" id="WP_059075886.1">
    <property type="nucleotide sequence ID" value="NZ_CP011940.1"/>
</dbReference>
<evidence type="ECO:0000259" key="12">
    <source>
        <dbReference type="PROSITE" id="PS51721"/>
    </source>
</evidence>
<comment type="caution">
    <text evidence="14">The sequence shown here is derived from an EMBL/GenBank/DDBJ whole genome shotgun (WGS) entry which is preliminary data.</text>
</comment>
<accession>A0A848BTG1</accession>
<evidence type="ECO:0000256" key="8">
    <source>
        <dbReference type="ARBA" id="ARBA00022884"/>
    </source>
</evidence>
<keyword evidence="3 10" id="KW-0479">Metal-binding</keyword>
<dbReference type="OrthoDB" id="9809485at2"/>
<dbReference type="Gene3D" id="1.10.40.50">
    <property type="entry name" value="Probable gtpase engc, domain 3"/>
    <property type="match status" value="1"/>
</dbReference>
<reference evidence="14 15" key="1">
    <citation type="submission" date="2020-04" db="EMBL/GenBank/DDBJ databases">
        <authorList>
            <person name="Hitch T.C.A."/>
            <person name="Wylensek D."/>
            <person name="Clavel T."/>
        </authorList>
    </citation>
    <scope>NUCLEOTIDE SEQUENCE [LARGE SCALE GENOMIC DNA]</scope>
    <source>
        <strain evidence="14 15">Oil-RF-744-FAT-WT-6-1</strain>
    </source>
</reference>
<dbReference type="Pfam" id="PF16745">
    <property type="entry name" value="RsgA_N"/>
    <property type="match status" value="1"/>
</dbReference>
<dbReference type="SUPFAM" id="SSF50249">
    <property type="entry name" value="Nucleic acid-binding proteins"/>
    <property type="match status" value="1"/>
</dbReference>
<keyword evidence="9 10" id="KW-0342">GTP-binding</keyword>
<feature type="binding site" evidence="10">
    <location>
        <position position="248"/>
    </location>
    <ligand>
        <name>Zn(2+)</name>
        <dbReference type="ChEBI" id="CHEBI:29105"/>
    </ligand>
</feature>
<dbReference type="EC" id="3.6.1.-" evidence="10"/>
<keyword evidence="1 10" id="KW-0963">Cytoplasm</keyword>
<dbReference type="GO" id="GO:0003924">
    <property type="term" value="F:GTPase activity"/>
    <property type="evidence" value="ECO:0007669"/>
    <property type="project" value="UniProtKB-UniRule"/>
</dbReference>
<dbReference type="InterPro" id="IPR004881">
    <property type="entry name" value="Ribosome_biogen_GTPase_RsgA"/>
</dbReference>
<comment type="subunit">
    <text evidence="10">Monomer. Associates with 30S ribosomal subunit, binds 16S rRNA.</text>
</comment>
<keyword evidence="8 10" id="KW-0694">RNA-binding</keyword>
<dbReference type="GO" id="GO:0005525">
    <property type="term" value="F:GTP binding"/>
    <property type="evidence" value="ECO:0007669"/>
    <property type="project" value="UniProtKB-UniRule"/>
</dbReference>
<dbReference type="PANTHER" id="PTHR32120">
    <property type="entry name" value="SMALL RIBOSOMAL SUBUNIT BIOGENESIS GTPASE RSGA"/>
    <property type="match status" value="1"/>
</dbReference>
<gene>
    <name evidence="10 14" type="primary">rsgA</name>
    <name evidence="13" type="ORF">ACGTZG_04495</name>
    <name evidence="14" type="ORF">HF872_02355</name>
</gene>
<keyword evidence="16" id="KW-1185">Reference proteome</keyword>
<dbReference type="GO" id="GO:0005737">
    <property type="term" value="C:cytoplasm"/>
    <property type="evidence" value="ECO:0007669"/>
    <property type="project" value="UniProtKB-SubCell"/>
</dbReference>
<comment type="similarity">
    <text evidence="10">Belongs to the TRAFAC class YlqF/YawG GTPase family. RsgA subfamily.</text>
</comment>
<evidence type="ECO:0000256" key="2">
    <source>
        <dbReference type="ARBA" id="ARBA00022517"/>
    </source>
</evidence>
<comment type="subcellular location">
    <subcellularLocation>
        <location evidence="10">Cytoplasm</location>
    </subcellularLocation>
</comment>
<dbReference type="EMBL" id="JABAFG010000003">
    <property type="protein sequence ID" value="NME27474.1"/>
    <property type="molecule type" value="Genomic_DNA"/>
</dbReference>
<evidence type="ECO:0000256" key="7">
    <source>
        <dbReference type="ARBA" id="ARBA00022833"/>
    </source>
</evidence>
<dbReference type="SUPFAM" id="SSF52540">
    <property type="entry name" value="P-loop containing nucleoside triphosphate hydrolases"/>
    <property type="match status" value="1"/>
</dbReference>
<feature type="binding site" evidence="10">
    <location>
        <begin position="110"/>
        <end position="113"/>
    </location>
    <ligand>
        <name>GTP</name>
        <dbReference type="ChEBI" id="CHEBI:37565"/>
    </ligand>
</feature>
<dbReference type="Proteomes" id="UP001605989">
    <property type="component" value="Unassembled WGS sequence"/>
</dbReference>
<keyword evidence="7 10" id="KW-0862">Zinc</keyword>
<evidence type="ECO:0000256" key="9">
    <source>
        <dbReference type="ARBA" id="ARBA00023134"/>
    </source>
</evidence>
<dbReference type="KEGG" id="mhw:ACT01_07850"/>
<evidence type="ECO:0000256" key="4">
    <source>
        <dbReference type="ARBA" id="ARBA00022730"/>
    </source>
</evidence>
<feature type="domain" description="EngC GTPase" evidence="11">
    <location>
        <begin position="70"/>
        <end position="215"/>
    </location>
</feature>
<dbReference type="CDD" id="cd04466">
    <property type="entry name" value="S1_YloQ_GTPase"/>
    <property type="match status" value="1"/>
</dbReference>
<feature type="binding site" evidence="10">
    <location>
        <position position="254"/>
    </location>
    <ligand>
        <name>Zn(2+)</name>
        <dbReference type="ChEBI" id="CHEBI:29105"/>
    </ligand>
</feature>
<comment type="function">
    <text evidence="10">One of several proteins that assist in the late maturation steps of the functional core of the 30S ribosomal subunit. Helps release RbfA from mature subunits. May play a role in the assembly of ribosomal proteins into the subunit. Circularly permuted GTPase that catalyzes slow GTP hydrolysis, GTPase activity is stimulated by the 30S ribosomal subunit.</text>
</comment>
<dbReference type="EMBL" id="JBIEKR010000003">
    <property type="protein sequence ID" value="MFG6272441.1"/>
    <property type="molecule type" value="Genomic_DNA"/>
</dbReference>
<dbReference type="PANTHER" id="PTHR32120:SF11">
    <property type="entry name" value="SMALL RIBOSOMAL SUBUNIT BIOGENESIS GTPASE RSGA 1, MITOCHONDRIAL-RELATED"/>
    <property type="match status" value="1"/>
</dbReference>
<dbReference type="InterPro" id="IPR027417">
    <property type="entry name" value="P-loop_NTPase"/>
</dbReference>
<keyword evidence="6 10" id="KW-0378">Hydrolase</keyword>
<evidence type="ECO:0000256" key="1">
    <source>
        <dbReference type="ARBA" id="ARBA00022490"/>
    </source>
</evidence>
<proteinExistence type="inferred from homology"/>
<evidence type="ECO:0000256" key="6">
    <source>
        <dbReference type="ARBA" id="ARBA00022801"/>
    </source>
</evidence>